<dbReference type="Proteomes" id="UP000679335">
    <property type="component" value="Chromosome"/>
</dbReference>
<organism evidence="1 2">
    <name type="scientific">Cellulomonas dongxiuzhuiae</name>
    <dbReference type="NCBI Taxonomy" id="2819979"/>
    <lineage>
        <taxon>Bacteria</taxon>
        <taxon>Bacillati</taxon>
        <taxon>Actinomycetota</taxon>
        <taxon>Actinomycetes</taxon>
        <taxon>Micrococcales</taxon>
        <taxon>Cellulomonadaceae</taxon>
        <taxon>Cellulomonas</taxon>
    </lineage>
</organism>
<evidence type="ECO:0000313" key="1">
    <source>
        <dbReference type="EMBL" id="QWC15412.1"/>
    </source>
</evidence>
<evidence type="ECO:0000313" key="2">
    <source>
        <dbReference type="Proteomes" id="UP000679335"/>
    </source>
</evidence>
<dbReference type="EMBL" id="CP076023">
    <property type="protein sequence ID" value="QWC15412.1"/>
    <property type="molecule type" value="Genomic_DNA"/>
</dbReference>
<protein>
    <submittedName>
        <fullName evidence="1">Uncharacterized protein</fullName>
    </submittedName>
</protein>
<gene>
    <name evidence="1" type="ORF">KKR89_14045</name>
</gene>
<proteinExistence type="predicted"/>
<reference evidence="1 2" key="1">
    <citation type="submission" date="2021-05" db="EMBL/GenBank/DDBJ databases">
        <title>Novel species in genus Cellulomonas.</title>
        <authorList>
            <person name="Zhang G."/>
        </authorList>
    </citation>
    <scope>NUCLEOTIDE SEQUENCE [LARGE SCALE GENOMIC DNA]</scope>
    <source>
        <strain evidence="2">zg-ZUI157</strain>
    </source>
</reference>
<name>A0ABX8GI62_9CELL</name>
<accession>A0ABX8GI62</accession>
<sequence>MSSEGVPTSQDPDVAVGIAVRPVPGGPVVDLPLPDALDVLAGAAVKVGRWQEDRPGQ</sequence>
<keyword evidence="2" id="KW-1185">Reference proteome</keyword>
<dbReference type="RefSeq" id="WP_208195978.1">
    <property type="nucleotide sequence ID" value="NZ_CP076023.1"/>
</dbReference>